<dbReference type="RefSeq" id="WP_238308615.1">
    <property type="nucleotide sequence ID" value="NZ_BPRE01000019.1"/>
</dbReference>
<keyword evidence="3" id="KW-1185">Reference proteome</keyword>
<evidence type="ECO:0000313" key="3">
    <source>
        <dbReference type="Proteomes" id="UP001055093"/>
    </source>
</evidence>
<reference evidence="2" key="2">
    <citation type="submission" date="2021-08" db="EMBL/GenBank/DDBJ databases">
        <authorList>
            <person name="Tani A."/>
            <person name="Ola A."/>
            <person name="Ogura Y."/>
            <person name="Katsura K."/>
            <person name="Hayashi T."/>
        </authorList>
    </citation>
    <scope>NUCLEOTIDE SEQUENCE</scope>
    <source>
        <strain evidence="2">DSM 14458</strain>
    </source>
</reference>
<sequence length="108" mass="11680">MASIDEIAATLRTVAAAGMKPKNLLAAVRERHPEASKKEVVRAAFYALIENQTQAQARDQDPASKQAADLHAFAIQARAADEEPPVKRSRLRKKKAPAPKPAAEAPVF</sequence>
<reference evidence="2" key="1">
    <citation type="journal article" date="2021" name="Front. Microbiol.">
        <title>Comprehensive Comparative Genomics and Phenotyping of Methylobacterium Species.</title>
        <authorList>
            <person name="Alessa O."/>
            <person name="Ogura Y."/>
            <person name="Fujitani Y."/>
            <person name="Takami H."/>
            <person name="Hayashi T."/>
            <person name="Sahin N."/>
            <person name="Tani A."/>
        </authorList>
    </citation>
    <scope>NUCLEOTIDE SEQUENCE</scope>
    <source>
        <strain evidence="2">DSM 14458</strain>
    </source>
</reference>
<name>A0ABQ4V082_9HYPH</name>
<gene>
    <name evidence="2" type="ORF">BGCPKDLD_4622</name>
</gene>
<protein>
    <submittedName>
        <fullName evidence="2">Uncharacterized protein</fullName>
    </submittedName>
</protein>
<organism evidence="2 3">
    <name type="scientific">Methylorubrum suomiense</name>
    <dbReference type="NCBI Taxonomy" id="144191"/>
    <lineage>
        <taxon>Bacteria</taxon>
        <taxon>Pseudomonadati</taxon>
        <taxon>Pseudomonadota</taxon>
        <taxon>Alphaproteobacteria</taxon>
        <taxon>Hyphomicrobiales</taxon>
        <taxon>Methylobacteriaceae</taxon>
        <taxon>Methylorubrum</taxon>
    </lineage>
</organism>
<evidence type="ECO:0000256" key="1">
    <source>
        <dbReference type="SAM" id="MobiDB-lite"/>
    </source>
</evidence>
<dbReference type="Proteomes" id="UP001055093">
    <property type="component" value="Unassembled WGS sequence"/>
</dbReference>
<comment type="caution">
    <text evidence="2">The sequence shown here is derived from an EMBL/GenBank/DDBJ whole genome shotgun (WGS) entry which is preliminary data.</text>
</comment>
<proteinExistence type="predicted"/>
<dbReference type="EMBL" id="BPRE01000019">
    <property type="protein sequence ID" value="GJE78011.1"/>
    <property type="molecule type" value="Genomic_DNA"/>
</dbReference>
<feature type="region of interest" description="Disordered" evidence="1">
    <location>
        <begin position="53"/>
        <end position="108"/>
    </location>
</feature>
<evidence type="ECO:0000313" key="2">
    <source>
        <dbReference type="EMBL" id="GJE78011.1"/>
    </source>
</evidence>
<accession>A0ABQ4V082</accession>
<feature type="compositionally biased region" description="Basic residues" evidence="1">
    <location>
        <begin position="87"/>
        <end position="97"/>
    </location>
</feature>